<keyword evidence="5" id="KW-0349">Heme</keyword>
<evidence type="ECO:0000256" key="1">
    <source>
        <dbReference type="ARBA" id="ARBA00001971"/>
    </source>
</evidence>
<dbReference type="AlphaFoldDB" id="A0A1X7RGY2"/>
<dbReference type="PANTHER" id="PTHR24305:SF232">
    <property type="entry name" value="P450, PUTATIVE (EUROFUNG)-RELATED"/>
    <property type="match status" value="1"/>
</dbReference>
<keyword evidence="8" id="KW-1185">Reference proteome</keyword>
<evidence type="ECO:0000256" key="4">
    <source>
        <dbReference type="ARBA" id="ARBA00023004"/>
    </source>
</evidence>
<organism evidence="7 8">
    <name type="scientific">Zymoseptoria tritici (strain ST99CH_3D7)</name>
    <dbReference type="NCBI Taxonomy" id="1276538"/>
    <lineage>
        <taxon>Eukaryota</taxon>
        <taxon>Fungi</taxon>
        <taxon>Dikarya</taxon>
        <taxon>Ascomycota</taxon>
        <taxon>Pezizomycotina</taxon>
        <taxon>Dothideomycetes</taxon>
        <taxon>Dothideomycetidae</taxon>
        <taxon>Mycosphaerellales</taxon>
        <taxon>Mycosphaerellaceae</taxon>
        <taxon>Zymoseptoria</taxon>
    </lineage>
</organism>
<feature type="region of interest" description="Disordered" evidence="6">
    <location>
        <begin position="172"/>
        <end position="214"/>
    </location>
</feature>
<dbReference type="GO" id="GO:0020037">
    <property type="term" value="F:heme binding"/>
    <property type="evidence" value="ECO:0007669"/>
    <property type="project" value="InterPro"/>
</dbReference>
<comment type="cofactor">
    <cofactor evidence="1 5">
        <name>heme</name>
        <dbReference type="ChEBI" id="CHEBI:30413"/>
    </cofactor>
</comment>
<dbReference type="PRINTS" id="PR00463">
    <property type="entry name" value="EP450I"/>
</dbReference>
<evidence type="ECO:0000256" key="2">
    <source>
        <dbReference type="ARBA" id="ARBA00010617"/>
    </source>
</evidence>
<dbReference type="InterPro" id="IPR002401">
    <property type="entry name" value="Cyt_P450_E_grp-I"/>
</dbReference>
<dbReference type="EMBL" id="LT853692">
    <property type="protein sequence ID" value="SMQ46665.1"/>
    <property type="molecule type" value="Genomic_DNA"/>
</dbReference>
<dbReference type="Gene3D" id="1.10.630.10">
    <property type="entry name" value="Cytochrome P450"/>
    <property type="match status" value="1"/>
</dbReference>
<dbReference type="GO" id="GO:0004497">
    <property type="term" value="F:monooxygenase activity"/>
    <property type="evidence" value="ECO:0007669"/>
    <property type="project" value="InterPro"/>
</dbReference>
<gene>
    <name evidence="7" type="ORF">ZT3D7_G1811</name>
</gene>
<keyword evidence="3 5" id="KW-0479">Metal-binding</keyword>
<dbReference type="GO" id="GO:0005506">
    <property type="term" value="F:iron ion binding"/>
    <property type="evidence" value="ECO:0007669"/>
    <property type="project" value="InterPro"/>
</dbReference>
<dbReference type="GO" id="GO:0016705">
    <property type="term" value="F:oxidoreductase activity, acting on paired donors, with incorporation or reduction of molecular oxygen"/>
    <property type="evidence" value="ECO:0007669"/>
    <property type="project" value="InterPro"/>
</dbReference>
<dbReference type="PANTHER" id="PTHR24305">
    <property type="entry name" value="CYTOCHROME P450"/>
    <property type="match status" value="1"/>
</dbReference>
<reference evidence="7 8" key="1">
    <citation type="submission" date="2016-06" db="EMBL/GenBank/DDBJ databases">
        <authorList>
            <person name="Kjaerup R.B."/>
            <person name="Dalgaard T.S."/>
            <person name="Juul-Madsen H.R."/>
        </authorList>
    </citation>
    <scope>NUCLEOTIDE SEQUENCE [LARGE SCALE GENOMIC DNA]</scope>
</reference>
<dbReference type="STRING" id="1276538.A0A1X7RGY2"/>
<dbReference type="CDD" id="cd11060">
    <property type="entry name" value="CYP57A1-like"/>
    <property type="match status" value="1"/>
</dbReference>
<name>A0A1X7RGY2_ZYMT9</name>
<proteinExistence type="inferred from homology"/>
<keyword evidence="4 5" id="KW-0408">Iron</keyword>
<dbReference type="InterPro" id="IPR036396">
    <property type="entry name" value="Cyt_P450_sf"/>
</dbReference>
<dbReference type="PROSITE" id="PS00086">
    <property type="entry name" value="CYTOCHROME_P450"/>
    <property type="match status" value="1"/>
</dbReference>
<feature type="compositionally biased region" description="Basic and acidic residues" evidence="6">
    <location>
        <begin position="79"/>
        <end position="88"/>
    </location>
</feature>
<dbReference type="SUPFAM" id="SSF48264">
    <property type="entry name" value="Cytochrome P450"/>
    <property type="match status" value="1"/>
</dbReference>
<evidence type="ECO:0000256" key="3">
    <source>
        <dbReference type="ARBA" id="ARBA00022723"/>
    </source>
</evidence>
<sequence length="756" mass="84791">MSDEDQEREFDQRQQAKWRTRPESTIAQNFATDLDAMFGLTPAVEDLSKTIEQKKQTVSSGTQQLQELEARLRATEQRLARVSKKDSPSRPGEVPNTHTDTNQTADGAPRSSPLAQRPSYTNSRPPTSDERPASNRENTQTMMAGAPQHQMSASDKTNLSSITAYASLHKRDDLPNGIDTATAEIGNGSSASSTSRDFGRRSGTSARWKTPDLHDPAAHGVASFRIQAKHWSDFQQHNMALPALLSNSDTSSVRTLSRALLGLLISSIGHLLHVKFRPGLRRIPGPWLASISSLDRLRSAASGQQMNYHLELHERYGPLVRIGPNHVSFAYADLIPEVYGVGTKFRKSDFYTLFDTPTTTGVAPNVFSVRDEVAHRDMRRPAANAYSMSSLRELEPMNDACSAVIVEKFNKYVDKEIDLGTWLQWYAFDVVTSITFSNTLGMLEQERDVDNVIEAIEAGLAYNSVIGQVPWLHKLLFGNPMVVKVANLVPSIRKMSNSFELMSAFLKRQVKRYENEEFNTIPLQDMLSRFKRVKDGKPLMSDDLVLSHTGSNIFAGSDTTAISLRSVFYNLCRNKQAHDKLLAEIDEAERNGLLSNPVSFAEAQRLPYFQAVMKEALRLHPAVGQLLERRVPKGGADIGGAWLPEGTIVGMNPWVSARDGSVYGLDHDDFRPERWLEASETQLRLMDRNDLSFGAGARTCLGKNISILEMSKLIPELYRHFDFELTDPTKEWELHDYWFVKQTGLICKVKRRERSC</sequence>
<feature type="binding site" description="axial binding residue" evidence="5">
    <location>
        <position position="700"/>
    </location>
    <ligand>
        <name>heme</name>
        <dbReference type="ChEBI" id="CHEBI:30413"/>
    </ligand>
    <ligandPart>
        <name>Fe</name>
        <dbReference type="ChEBI" id="CHEBI:18248"/>
    </ligandPart>
</feature>
<evidence type="ECO:0000256" key="6">
    <source>
        <dbReference type="SAM" id="MobiDB-lite"/>
    </source>
</evidence>
<feature type="compositionally biased region" description="Polar residues" evidence="6">
    <location>
        <begin position="96"/>
        <end position="105"/>
    </location>
</feature>
<accession>A0A1X7RGY2</accession>
<dbReference type="Pfam" id="PF00067">
    <property type="entry name" value="p450"/>
    <property type="match status" value="1"/>
</dbReference>
<evidence type="ECO:0000313" key="7">
    <source>
        <dbReference type="EMBL" id="SMQ46665.1"/>
    </source>
</evidence>
<dbReference type="FunFam" id="1.10.630.10:FF:000050">
    <property type="entry name" value="Cytochrome P450 monooxygenase"/>
    <property type="match status" value="1"/>
</dbReference>
<comment type="similarity">
    <text evidence="2">Belongs to the cytochrome P450 family.</text>
</comment>
<evidence type="ECO:0000313" key="8">
    <source>
        <dbReference type="Proteomes" id="UP000215127"/>
    </source>
</evidence>
<dbReference type="InterPro" id="IPR017972">
    <property type="entry name" value="Cyt_P450_CS"/>
</dbReference>
<dbReference type="PRINTS" id="PR00385">
    <property type="entry name" value="P450"/>
</dbReference>
<protein>
    <submittedName>
        <fullName evidence="7">Uncharacterized protein</fullName>
    </submittedName>
</protein>
<dbReference type="InterPro" id="IPR001128">
    <property type="entry name" value="Cyt_P450"/>
</dbReference>
<evidence type="ECO:0000256" key="5">
    <source>
        <dbReference type="PIRSR" id="PIRSR602401-1"/>
    </source>
</evidence>
<dbReference type="InterPro" id="IPR050121">
    <property type="entry name" value="Cytochrome_P450_monoxygenase"/>
</dbReference>
<feature type="region of interest" description="Disordered" evidence="6">
    <location>
        <begin position="79"/>
        <end position="135"/>
    </location>
</feature>
<dbReference type="Proteomes" id="UP000215127">
    <property type="component" value="Chromosome 1"/>
</dbReference>
<feature type="region of interest" description="Disordered" evidence="6">
    <location>
        <begin position="1"/>
        <end position="24"/>
    </location>
</feature>
<feature type="compositionally biased region" description="Polar residues" evidence="6">
    <location>
        <begin position="187"/>
        <end position="207"/>
    </location>
</feature>